<accession>I0ICU5</accession>
<dbReference type="STRING" id="1142394.PSMK_09240"/>
<evidence type="ECO:0000313" key="2">
    <source>
        <dbReference type="EMBL" id="BAM03083.1"/>
    </source>
</evidence>
<feature type="region of interest" description="Disordered" evidence="1">
    <location>
        <begin position="25"/>
        <end position="65"/>
    </location>
</feature>
<reference evidence="2 3" key="1">
    <citation type="submission" date="2012-02" db="EMBL/GenBank/DDBJ databases">
        <title>Complete genome sequence of Phycisphaera mikurensis NBRC 102666.</title>
        <authorList>
            <person name="Ankai A."/>
            <person name="Hosoyama A."/>
            <person name="Terui Y."/>
            <person name="Sekine M."/>
            <person name="Fukai R."/>
            <person name="Kato Y."/>
            <person name="Nakamura S."/>
            <person name="Yamada-Narita S."/>
            <person name="Kawakoshi A."/>
            <person name="Fukunaga Y."/>
            <person name="Yamazaki S."/>
            <person name="Fujita N."/>
        </authorList>
    </citation>
    <scope>NUCLEOTIDE SEQUENCE [LARGE SCALE GENOMIC DNA]</scope>
    <source>
        <strain evidence="3">NBRC 102666 / KCTC 22515 / FYK2301M01</strain>
    </source>
</reference>
<proteinExistence type="predicted"/>
<organism evidence="2 3">
    <name type="scientific">Phycisphaera mikurensis (strain NBRC 102666 / KCTC 22515 / FYK2301M01)</name>
    <dbReference type="NCBI Taxonomy" id="1142394"/>
    <lineage>
        <taxon>Bacteria</taxon>
        <taxon>Pseudomonadati</taxon>
        <taxon>Planctomycetota</taxon>
        <taxon>Phycisphaerae</taxon>
        <taxon>Phycisphaerales</taxon>
        <taxon>Phycisphaeraceae</taxon>
        <taxon>Phycisphaera</taxon>
    </lineage>
</organism>
<dbReference type="EMBL" id="AP012338">
    <property type="protein sequence ID" value="BAM03083.1"/>
    <property type="molecule type" value="Genomic_DNA"/>
</dbReference>
<protein>
    <submittedName>
        <fullName evidence="2">Uncharacterized protein</fullName>
    </submittedName>
</protein>
<dbReference type="HOGENOM" id="CLU_2846008_0_0_0"/>
<sequence>MGSACRPERAGDALPLPLGLARACGRRAQAAAASDPAAAGRHPRLGSTPAGPTRRAGTGSVGGRW</sequence>
<evidence type="ECO:0000256" key="1">
    <source>
        <dbReference type="SAM" id="MobiDB-lite"/>
    </source>
</evidence>
<keyword evidence="3" id="KW-1185">Reference proteome</keyword>
<evidence type="ECO:0000313" key="3">
    <source>
        <dbReference type="Proteomes" id="UP000007881"/>
    </source>
</evidence>
<dbReference type="Proteomes" id="UP000007881">
    <property type="component" value="Chromosome"/>
</dbReference>
<dbReference type="AlphaFoldDB" id="I0ICU5"/>
<dbReference type="KEGG" id="phm:PSMK_09240"/>
<name>I0ICU5_PHYMF</name>
<gene>
    <name evidence="2" type="ordered locus">PSMK_09240</name>
</gene>
<feature type="compositionally biased region" description="Low complexity" evidence="1">
    <location>
        <begin position="25"/>
        <end position="40"/>
    </location>
</feature>